<organism evidence="4 5">
    <name type="scientific">Fictibacillus phosphorivorans</name>
    <dbReference type="NCBI Taxonomy" id="1221500"/>
    <lineage>
        <taxon>Bacteria</taxon>
        <taxon>Bacillati</taxon>
        <taxon>Bacillota</taxon>
        <taxon>Bacilli</taxon>
        <taxon>Bacillales</taxon>
        <taxon>Fictibacillaceae</taxon>
        <taxon>Fictibacillus</taxon>
    </lineage>
</organism>
<evidence type="ECO:0000313" key="4">
    <source>
        <dbReference type="EMBL" id="ANC76743.1"/>
    </source>
</evidence>
<dbReference type="NCBIfam" id="TIGR00369">
    <property type="entry name" value="unchar_dom_1"/>
    <property type="match status" value="1"/>
</dbReference>
<dbReference type="Gene3D" id="3.10.129.10">
    <property type="entry name" value="Hotdog Thioesterase"/>
    <property type="match status" value="1"/>
</dbReference>
<dbReference type="PANTHER" id="PTHR21660">
    <property type="entry name" value="THIOESTERASE SUPERFAMILY MEMBER-RELATED"/>
    <property type="match status" value="1"/>
</dbReference>
<dbReference type="KEGG" id="fpn:ABE65_008000"/>
<dbReference type="STRING" id="1221500.ABE65_008000"/>
<evidence type="ECO:0000256" key="2">
    <source>
        <dbReference type="ARBA" id="ARBA00022801"/>
    </source>
</evidence>
<dbReference type="Pfam" id="PF03061">
    <property type="entry name" value="4HBT"/>
    <property type="match status" value="1"/>
</dbReference>
<dbReference type="InterPro" id="IPR029069">
    <property type="entry name" value="HotDog_dom_sf"/>
</dbReference>
<gene>
    <name evidence="4" type="ORF">ABE65_008000</name>
</gene>
<dbReference type="InterPro" id="IPR039298">
    <property type="entry name" value="ACOT13"/>
</dbReference>
<comment type="similarity">
    <text evidence="1">Belongs to the thioesterase PaaI family.</text>
</comment>
<dbReference type="PANTHER" id="PTHR21660:SF1">
    <property type="entry name" value="ACYL-COENZYME A THIOESTERASE 13"/>
    <property type="match status" value="1"/>
</dbReference>
<dbReference type="InterPro" id="IPR003736">
    <property type="entry name" value="PAAI_dom"/>
</dbReference>
<keyword evidence="5" id="KW-1185">Reference proteome</keyword>
<dbReference type="InterPro" id="IPR006683">
    <property type="entry name" value="Thioestr_dom"/>
</dbReference>
<protein>
    <recommendedName>
        <fullName evidence="3">Thioesterase domain-containing protein</fullName>
    </recommendedName>
</protein>
<evidence type="ECO:0000256" key="1">
    <source>
        <dbReference type="ARBA" id="ARBA00008324"/>
    </source>
</evidence>
<evidence type="ECO:0000259" key="3">
    <source>
        <dbReference type="Pfam" id="PF03061"/>
    </source>
</evidence>
<reference evidence="4 5" key="1">
    <citation type="submission" date="2016-04" db="EMBL/GenBank/DDBJ databases">
        <title>Complete genome sequence of Fictibacillus phosphorivorans G25-29, a strain toxic to nematodes.</title>
        <authorList>
            <person name="Zheng Z."/>
        </authorList>
    </citation>
    <scope>NUCLEOTIDE SEQUENCE [LARGE SCALE GENOMIC DNA]</scope>
    <source>
        <strain evidence="4 5">G25-29</strain>
    </source>
</reference>
<proteinExistence type="inferred from homology"/>
<evidence type="ECO:0000313" key="5">
    <source>
        <dbReference type="Proteomes" id="UP000076623"/>
    </source>
</evidence>
<dbReference type="GO" id="GO:0047617">
    <property type="term" value="F:fatty acyl-CoA hydrolase activity"/>
    <property type="evidence" value="ECO:0007669"/>
    <property type="project" value="InterPro"/>
</dbReference>
<dbReference type="CDD" id="cd03443">
    <property type="entry name" value="PaaI_thioesterase"/>
    <property type="match status" value="1"/>
</dbReference>
<dbReference type="RefSeq" id="WP_066393375.1">
    <property type="nucleotide sequence ID" value="NZ_CP015378.1"/>
</dbReference>
<sequence length="159" mass="17666">MDIKDEWNDFFETSTEQEQQVMKLFLGSLKTKREKDQMTHIASLLNFKTTRINDHTLEMEMPNSPLLDNSIGILHGGLTATLLDTAMGTMASLVPGNKRGAVTVELKVDYLTPGVGELFICRAEVVHNGRQLVRMDGKVRNEHGTLIASASGTFFKLAE</sequence>
<dbReference type="EMBL" id="CP015378">
    <property type="protein sequence ID" value="ANC76743.1"/>
    <property type="molecule type" value="Genomic_DNA"/>
</dbReference>
<keyword evidence="2" id="KW-0378">Hydrolase</keyword>
<feature type="domain" description="Thioesterase" evidence="3">
    <location>
        <begin position="72"/>
        <end position="147"/>
    </location>
</feature>
<accession>A0A160IKT7</accession>
<name>A0A160IKT7_9BACL</name>
<dbReference type="AlphaFoldDB" id="A0A160IKT7"/>
<dbReference type="SUPFAM" id="SSF54637">
    <property type="entry name" value="Thioesterase/thiol ester dehydrase-isomerase"/>
    <property type="match status" value="1"/>
</dbReference>
<dbReference type="Proteomes" id="UP000076623">
    <property type="component" value="Chromosome"/>
</dbReference>